<dbReference type="AlphaFoldDB" id="A0A0B7KFQ5"/>
<organism evidence="3">
    <name type="scientific">Bionectria ochroleuca</name>
    <name type="common">Gliocladium roseum</name>
    <dbReference type="NCBI Taxonomy" id="29856"/>
    <lineage>
        <taxon>Eukaryota</taxon>
        <taxon>Fungi</taxon>
        <taxon>Dikarya</taxon>
        <taxon>Ascomycota</taxon>
        <taxon>Pezizomycotina</taxon>
        <taxon>Sordariomycetes</taxon>
        <taxon>Hypocreomycetidae</taxon>
        <taxon>Hypocreales</taxon>
        <taxon>Bionectriaceae</taxon>
        <taxon>Clonostachys</taxon>
    </lineage>
</organism>
<dbReference type="Pfam" id="PF01172">
    <property type="entry name" value="SBDS_N"/>
    <property type="match status" value="1"/>
</dbReference>
<dbReference type="EMBL" id="CDPU01000058">
    <property type="protein sequence ID" value="CEO55914.1"/>
    <property type="molecule type" value="Genomic_DNA"/>
</dbReference>
<evidence type="ECO:0000259" key="2">
    <source>
        <dbReference type="Pfam" id="PF01172"/>
    </source>
</evidence>
<accession>A0A0B7KFQ5</accession>
<dbReference type="SUPFAM" id="SSF89895">
    <property type="entry name" value="FYSH domain"/>
    <property type="match status" value="1"/>
</dbReference>
<dbReference type="InterPro" id="IPR036786">
    <property type="entry name" value="Ribosome_mat_SBDS_N_sf"/>
</dbReference>
<reference evidence="3" key="1">
    <citation type="submission" date="2015-01" db="EMBL/GenBank/DDBJ databases">
        <authorList>
            <person name="Durling Mikael"/>
        </authorList>
    </citation>
    <scope>NUCLEOTIDE SEQUENCE</scope>
</reference>
<dbReference type="Gene3D" id="3.30.1250.10">
    <property type="entry name" value="Ribosome maturation protein SBDS, N-terminal domain"/>
    <property type="match status" value="1"/>
</dbReference>
<dbReference type="EMBL" id="JADCTT010000004">
    <property type="protein sequence ID" value="KAF9753406.1"/>
    <property type="molecule type" value="Genomic_DNA"/>
</dbReference>
<protein>
    <recommendedName>
        <fullName evidence="2">Ribosome maturation protein SDO1/SBDS N-terminal domain-containing protein</fullName>
    </recommendedName>
</protein>
<reference evidence="4" key="2">
    <citation type="submission" date="2020-10" db="EMBL/GenBank/DDBJ databases">
        <title>High-Quality Genome Resource of Clonostachys rosea strain S41 by Oxford Nanopore Long-Read Sequencing.</title>
        <authorList>
            <person name="Wang H."/>
        </authorList>
    </citation>
    <scope>NUCLEOTIDE SEQUENCE</scope>
    <source>
        <strain evidence="4">S41</strain>
    </source>
</reference>
<feature type="region of interest" description="Disordered" evidence="1">
    <location>
        <begin position="99"/>
        <end position="123"/>
    </location>
</feature>
<sequence length="123" mass="13832">MTRGGAPKSKIHYKGQHDDFIVFLDDTETYQKWLNDKSIPFVQFISPIQVYCTHKQGAQGTFDAAAKNLLSSEFVKEDGSSYKDSEVEDEAIKVILTKGNLQTSDMPERQGVTNDSKSSMRVH</sequence>
<proteinExistence type="predicted"/>
<gene>
    <name evidence="3" type="ORF">BN869_000011972_1</name>
    <name evidence="4" type="ORF">IM811_012164</name>
</gene>
<dbReference type="InterPro" id="IPR019783">
    <property type="entry name" value="SDO1/SBDS_N"/>
</dbReference>
<evidence type="ECO:0000256" key="1">
    <source>
        <dbReference type="SAM" id="MobiDB-lite"/>
    </source>
</evidence>
<evidence type="ECO:0000313" key="4">
    <source>
        <dbReference type="EMBL" id="KAF9753406.1"/>
    </source>
</evidence>
<name>A0A0B7KFQ5_BIOOC</name>
<dbReference type="Proteomes" id="UP000616885">
    <property type="component" value="Unassembled WGS sequence"/>
</dbReference>
<feature type="domain" description="Ribosome maturation protein SDO1/SBDS N-terminal" evidence="2">
    <location>
        <begin position="9"/>
        <end position="109"/>
    </location>
</feature>
<evidence type="ECO:0000313" key="3">
    <source>
        <dbReference type="EMBL" id="CEO55914.1"/>
    </source>
</evidence>